<dbReference type="Pfam" id="PF02417">
    <property type="entry name" value="Chromate_transp"/>
    <property type="match status" value="1"/>
</dbReference>
<protein>
    <submittedName>
        <fullName evidence="8">Chromate transporter</fullName>
    </submittedName>
</protein>
<proteinExistence type="inferred from homology"/>
<dbReference type="InterPro" id="IPR052518">
    <property type="entry name" value="CHR_Transporter"/>
</dbReference>
<organism evidence="8 9">
    <name type="scientific">Candidatus Onthenecus intestinigallinarum</name>
    <dbReference type="NCBI Taxonomy" id="2840875"/>
    <lineage>
        <taxon>Bacteria</taxon>
        <taxon>Bacillati</taxon>
        <taxon>Bacillota</taxon>
        <taxon>Clostridia</taxon>
        <taxon>Eubacteriales</taxon>
        <taxon>Candidatus Onthenecus</taxon>
    </lineage>
</organism>
<reference evidence="8" key="2">
    <citation type="journal article" date="2021" name="PeerJ">
        <title>Extensive microbial diversity within the chicken gut microbiome revealed by metagenomics and culture.</title>
        <authorList>
            <person name="Gilroy R."/>
            <person name="Ravi A."/>
            <person name="Getino M."/>
            <person name="Pursley I."/>
            <person name="Horton D.L."/>
            <person name="Alikhan N.F."/>
            <person name="Baker D."/>
            <person name="Gharbi K."/>
            <person name="Hall N."/>
            <person name="Watson M."/>
            <person name="Adriaenssens E.M."/>
            <person name="Foster-Nyarko E."/>
            <person name="Jarju S."/>
            <person name="Secka A."/>
            <person name="Antonio M."/>
            <person name="Oren A."/>
            <person name="Chaudhuri R.R."/>
            <person name="La Ragione R."/>
            <person name="Hildebrand F."/>
            <person name="Pallen M.J."/>
        </authorList>
    </citation>
    <scope>NUCLEOTIDE SEQUENCE</scope>
    <source>
        <strain evidence="8">ChiSxjej2B14-6234</strain>
    </source>
</reference>
<keyword evidence="3" id="KW-1003">Cell membrane</keyword>
<accession>A0A9D0Z7W2</accession>
<dbReference type="PANTHER" id="PTHR43663">
    <property type="entry name" value="CHROMATE TRANSPORT PROTEIN-RELATED"/>
    <property type="match status" value="1"/>
</dbReference>
<comment type="similarity">
    <text evidence="2">Belongs to the chromate ion transporter (CHR) (TC 2.A.51) family.</text>
</comment>
<evidence type="ECO:0000256" key="5">
    <source>
        <dbReference type="ARBA" id="ARBA00022989"/>
    </source>
</evidence>
<evidence type="ECO:0000256" key="1">
    <source>
        <dbReference type="ARBA" id="ARBA00004651"/>
    </source>
</evidence>
<evidence type="ECO:0000256" key="4">
    <source>
        <dbReference type="ARBA" id="ARBA00022692"/>
    </source>
</evidence>
<keyword evidence="5 7" id="KW-1133">Transmembrane helix</keyword>
<feature type="transmembrane region" description="Helical" evidence="7">
    <location>
        <begin position="112"/>
        <end position="133"/>
    </location>
</feature>
<feature type="transmembrane region" description="Helical" evidence="7">
    <location>
        <begin position="167"/>
        <end position="185"/>
    </location>
</feature>
<reference evidence="8" key="1">
    <citation type="submission" date="2020-10" db="EMBL/GenBank/DDBJ databases">
        <authorList>
            <person name="Gilroy R."/>
        </authorList>
    </citation>
    <scope>NUCLEOTIDE SEQUENCE</scope>
    <source>
        <strain evidence="8">ChiSxjej2B14-6234</strain>
    </source>
</reference>
<feature type="transmembrane region" description="Helical" evidence="7">
    <location>
        <begin position="12"/>
        <end position="33"/>
    </location>
</feature>
<evidence type="ECO:0000256" key="3">
    <source>
        <dbReference type="ARBA" id="ARBA00022475"/>
    </source>
</evidence>
<evidence type="ECO:0000256" key="2">
    <source>
        <dbReference type="ARBA" id="ARBA00005262"/>
    </source>
</evidence>
<dbReference type="InterPro" id="IPR003370">
    <property type="entry name" value="Chromate_transpt"/>
</dbReference>
<dbReference type="PANTHER" id="PTHR43663:SF1">
    <property type="entry name" value="CHROMATE TRANSPORTER"/>
    <property type="match status" value="1"/>
</dbReference>
<keyword evidence="6 7" id="KW-0472">Membrane</keyword>
<evidence type="ECO:0000256" key="6">
    <source>
        <dbReference type="ARBA" id="ARBA00023136"/>
    </source>
</evidence>
<evidence type="ECO:0000256" key="7">
    <source>
        <dbReference type="SAM" id="Phobius"/>
    </source>
</evidence>
<sequence length="195" mass="20917">MNDSRAARLYRLFVSMLSLATFTFGGGFVIVSLMKRRFVEEMHLLDEDEMLDIAAIAQSCPGPIMVNAAVLVGYRVAGVPGALVSALASALPPLVIISIIAVFYAQFRENRYVAIALQVMRAGVAAVIFDVVVDLCRGVLKTRRALYILMMAAAFVASVLLDVPATTIILLCLCVGACQAAAMLLRARKGGRHAL</sequence>
<dbReference type="Proteomes" id="UP000886887">
    <property type="component" value="Unassembled WGS sequence"/>
</dbReference>
<keyword evidence="4 7" id="KW-0812">Transmembrane</keyword>
<dbReference type="AlphaFoldDB" id="A0A9D0Z7W2"/>
<dbReference type="GO" id="GO:0015109">
    <property type="term" value="F:chromate transmembrane transporter activity"/>
    <property type="evidence" value="ECO:0007669"/>
    <property type="project" value="InterPro"/>
</dbReference>
<feature type="transmembrane region" description="Helical" evidence="7">
    <location>
        <begin position="53"/>
        <end position="74"/>
    </location>
</feature>
<comment type="caution">
    <text evidence="8">The sequence shown here is derived from an EMBL/GenBank/DDBJ whole genome shotgun (WGS) entry which is preliminary data.</text>
</comment>
<evidence type="ECO:0000313" key="8">
    <source>
        <dbReference type="EMBL" id="HIQ70832.1"/>
    </source>
</evidence>
<gene>
    <name evidence="8" type="ORF">IAB73_01280</name>
</gene>
<feature type="transmembrane region" description="Helical" evidence="7">
    <location>
        <begin position="81"/>
        <end position="106"/>
    </location>
</feature>
<feature type="transmembrane region" description="Helical" evidence="7">
    <location>
        <begin position="145"/>
        <end position="161"/>
    </location>
</feature>
<evidence type="ECO:0000313" key="9">
    <source>
        <dbReference type="Proteomes" id="UP000886887"/>
    </source>
</evidence>
<dbReference type="EMBL" id="DVFJ01000005">
    <property type="protein sequence ID" value="HIQ70832.1"/>
    <property type="molecule type" value="Genomic_DNA"/>
</dbReference>
<comment type="subcellular location">
    <subcellularLocation>
        <location evidence="1">Cell membrane</location>
        <topology evidence="1">Multi-pass membrane protein</topology>
    </subcellularLocation>
</comment>
<dbReference type="GO" id="GO:0005886">
    <property type="term" value="C:plasma membrane"/>
    <property type="evidence" value="ECO:0007669"/>
    <property type="project" value="UniProtKB-SubCell"/>
</dbReference>
<name>A0A9D0Z7W2_9FIRM</name>